<evidence type="ECO:0000313" key="3">
    <source>
        <dbReference type="Proteomes" id="UP001162131"/>
    </source>
</evidence>
<name>A0AAU9IIS4_9CILI</name>
<gene>
    <name evidence="2" type="ORF">BSTOLATCC_MIC8422</name>
</gene>
<evidence type="ECO:0000256" key="1">
    <source>
        <dbReference type="ARBA" id="ARBA00009042"/>
    </source>
</evidence>
<dbReference type="Proteomes" id="UP001162131">
    <property type="component" value="Unassembled WGS sequence"/>
</dbReference>
<keyword evidence="3" id="KW-1185">Reference proteome</keyword>
<evidence type="ECO:0008006" key="4">
    <source>
        <dbReference type="Google" id="ProtNLM"/>
    </source>
</evidence>
<comment type="caution">
    <text evidence="2">The sequence shown here is derived from an EMBL/GenBank/DDBJ whole genome shotgun (WGS) entry which is preliminary data.</text>
</comment>
<organism evidence="2 3">
    <name type="scientific">Blepharisma stoltei</name>
    <dbReference type="NCBI Taxonomy" id="1481888"/>
    <lineage>
        <taxon>Eukaryota</taxon>
        <taxon>Sar</taxon>
        <taxon>Alveolata</taxon>
        <taxon>Ciliophora</taxon>
        <taxon>Postciliodesmatophora</taxon>
        <taxon>Heterotrichea</taxon>
        <taxon>Heterotrichida</taxon>
        <taxon>Blepharismidae</taxon>
        <taxon>Blepharisma</taxon>
    </lineage>
</organism>
<dbReference type="SUPFAM" id="SSF89372">
    <property type="entry name" value="Fucose-specific lectin"/>
    <property type="match status" value="1"/>
</dbReference>
<reference evidence="2" key="1">
    <citation type="submission" date="2021-09" db="EMBL/GenBank/DDBJ databases">
        <authorList>
            <consortium name="AG Swart"/>
            <person name="Singh M."/>
            <person name="Singh A."/>
            <person name="Seah K."/>
            <person name="Emmerich C."/>
        </authorList>
    </citation>
    <scope>NUCLEOTIDE SEQUENCE</scope>
    <source>
        <strain evidence="2">ATCC30299</strain>
    </source>
</reference>
<dbReference type="AlphaFoldDB" id="A0AAU9IIS4"/>
<protein>
    <recommendedName>
        <fullName evidence="4">Fucose-specific lectin</fullName>
    </recommendedName>
</protein>
<evidence type="ECO:0000313" key="2">
    <source>
        <dbReference type="EMBL" id="CAG9313146.1"/>
    </source>
</evidence>
<dbReference type="Pfam" id="PF07938">
    <property type="entry name" value="Fungal_lectin"/>
    <property type="match status" value="1"/>
</dbReference>
<dbReference type="InterPro" id="IPR012475">
    <property type="entry name" value="Fungal_lectin"/>
</dbReference>
<accession>A0AAU9IIS4</accession>
<dbReference type="EMBL" id="CAJZBQ010000010">
    <property type="protein sequence ID" value="CAG9313146.1"/>
    <property type="molecule type" value="Genomic_DNA"/>
</dbReference>
<dbReference type="Gene3D" id="2.120.10.70">
    <property type="entry name" value="Fucose-specific lectin"/>
    <property type="match status" value="1"/>
</dbReference>
<sequence>MRTKMASASAISWRDSANENHIRIYYFRNGNIEEKCWDGYWYPGAFAFPGETISATSWSMGDRICIRVYVGNGSLINEYCWDGEEWYQGSFTAEGVSSTAVSWLDDGIPKIKVYVSDEDRTISEYSYENGWELSNDLGV</sequence>
<proteinExistence type="inferred from homology"/>
<comment type="similarity">
    <text evidence="1">Belongs to the fungal fucose-specific lectin family.</text>
</comment>